<dbReference type="EMBL" id="AYKW01000007">
    <property type="protein sequence ID" value="PIL33644.1"/>
    <property type="molecule type" value="Genomic_DNA"/>
</dbReference>
<sequence length="278" mass="30737">MNCLEEISFAVDIDWLPEVAGLSGFFALKKLEMTAMSGSAESTRSYLNAFSSPGLRQLTLRIQGESLNLDEISATCTLFAQRFPSLEDLTWSFLTHHPMPLDIALAPLFPLRLAKLSLELNGPPGMMPILDDGVFAALTKAWPNLTALSVVIPEDRTERPGATTRRATITAHTVLALARACPLLRTLRLPRMQAPQLEDVREFPFLRHGLRTFIVDRPEAAEDGEYAACALLLDRLFPELDLDVEMVGINMYSGFGWKRVLAGVQLCRLGRGNLVLEG</sequence>
<name>A0A2G8SIP9_9APHY</name>
<dbReference type="Gene3D" id="3.80.10.10">
    <property type="entry name" value="Ribonuclease Inhibitor"/>
    <property type="match status" value="1"/>
</dbReference>
<keyword evidence="2" id="KW-1185">Reference proteome</keyword>
<gene>
    <name evidence="1" type="ORF">GSI_04267</name>
</gene>
<dbReference type="AlphaFoldDB" id="A0A2G8SIP9"/>
<comment type="caution">
    <text evidence="1">The sequence shown here is derived from an EMBL/GenBank/DDBJ whole genome shotgun (WGS) entry which is preliminary data.</text>
</comment>
<organism evidence="1 2">
    <name type="scientific">Ganoderma sinense ZZ0214-1</name>
    <dbReference type="NCBI Taxonomy" id="1077348"/>
    <lineage>
        <taxon>Eukaryota</taxon>
        <taxon>Fungi</taxon>
        <taxon>Dikarya</taxon>
        <taxon>Basidiomycota</taxon>
        <taxon>Agaricomycotina</taxon>
        <taxon>Agaricomycetes</taxon>
        <taxon>Polyporales</taxon>
        <taxon>Polyporaceae</taxon>
        <taxon>Ganoderma</taxon>
    </lineage>
</organism>
<evidence type="ECO:0000313" key="1">
    <source>
        <dbReference type="EMBL" id="PIL33644.1"/>
    </source>
</evidence>
<proteinExistence type="predicted"/>
<evidence type="ECO:0000313" key="2">
    <source>
        <dbReference type="Proteomes" id="UP000230002"/>
    </source>
</evidence>
<protein>
    <submittedName>
        <fullName evidence="1">Uncharacterized protein</fullName>
    </submittedName>
</protein>
<dbReference type="InterPro" id="IPR032675">
    <property type="entry name" value="LRR_dom_sf"/>
</dbReference>
<dbReference type="Proteomes" id="UP000230002">
    <property type="component" value="Unassembled WGS sequence"/>
</dbReference>
<accession>A0A2G8SIP9</accession>
<reference evidence="1 2" key="1">
    <citation type="journal article" date="2015" name="Sci. Rep.">
        <title>Chromosome-level genome map provides insights into diverse defense mechanisms in the medicinal fungus Ganoderma sinense.</title>
        <authorList>
            <person name="Zhu Y."/>
            <person name="Xu J."/>
            <person name="Sun C."/>
            <person name="Zhou S."/>
            <person name="Xu H."/>
            <person name="Nelson D.R."/>
            <person name="Qian J."/>
            <person name="Song J."/>
            <person name="Luo H."/>
            <person name="Xiang L."/>
            <person name="Li Y."/>
            <person name="Xu Z."/>
            <person name="Ji A."/>
            <person name="Wang L."/>
            <person name="Lu S."/>
            <person name="Hayward A."/>
            <person name="Sun W."/>
            <person name="Li X."/>
            <person name="Schwartz D.C."/>
            <person name="Wang Y."/>
            <person name="Chen S."/>
        </authorList>
    </citation>
    <scope>NUCLEOTIDE SEQUENCE [LARGE SCALE GENOMIC DNA]</scope>
    <source>
        <strain evidence="1 2">ZZ0214-1</strain>
    </source>
</reference>